<gene>
    <name evidence="2" type="ORF">ACFY35_13965</name>
</gene>
<dbReference type="InterPro" id="IPR024344">
    <property type="entry name" value="MDMPI_metal-binding"/>
</dbReference>
<keyword evidence="2" id="KW-0413">Isomerase</keyword>
<keyword evidence="3" id="KW-1185">Reference proteome</keyword>
<comment type="caution">
    <text evidence="2">The sequence shown here is derived from an EMBL/GenBank/DDBJ whole genome shotgun (WGS) entry which is preliminary data.</text>
</comment>
<dbReference type="NCBIfam" id="TIGR03083">
    <property type="entry name" value="maleylpyruvate isomerase family mycothiol-dependent enzyme"/>
    <property type="match status" value="1"/>
</dbReference>
<dbReference type="InterPro" id="IPR034660">
    <property type="entry name" value="DinB/YfiT-like"/>
</dbReference>
<dbReference type="Pfam" id="PF11716">
    <property type="entry name" value="MDMPI_N"/>
    <property type="match status" value="1"/>
</dbReference>
<proteinExistence type="predicted"/>
<protein>
    <submittedName>
        <fullName evidence="2">Maleylpyruvate isomerase N-terminal domain-containing protein</fullName>
    </submittedName>
</protein>
<accession>A0ABW6WB65</accession>
<evidence type="ECO:0000313" key="2">
    <source>
        <dbReference type="EMBL" id="MFF5290546.1"/>
    </source>
</evidence>
<dbReference type="Proteomes" id="UP001602245">
    <property type="component" value="Unassembled WGS sequence"/>
</dbReference>
<sequence>MSAWNFMSYESKTNLVDAVRREAAGMFSLAEEPETWMAPTGAGDWQVRDVFGHLIDTTETYFVGFDAARTGTPPPEAAPLRDMAVHVDRGARQFRALERKEALDRLAVALERMLGITEELTEQDWSGLLVPHKYMGPLPAFFYPVFQLVDYSVHSWDIRQGVGKPHALEARSADLLVPLCYVLWSATPLVGPETEPMELGIRITSGANAGDTRVALGPSGAAISQGSIGDLSCVIEFDPGSFVLTAYGRTNAGTARGDRDLAQRFLGGFFRI</sequence>
<reference evidence="2 3" key="1">
    <citation type="submission" date="2024-10" db="EMBL/GenBank/DDBJ databases">
        <title>The Natural Products Discovery Center: Release of the First 8490 Sequenced Strains for Exploring Actinobacteria Biosynthetic Diversity.</title>
        <authorList>
            <person name="Kalkreuter E."/>
            <person name="Kautsar S.A."/>
            <person name="Yang D."/>
            <person name="Bader C.D."/>
            <person name="Teijaro C.N."/>
            <person name="Fluegel L."/>
            <person name="Davis C.M."/>
            <person name="Simpson J.R."/>
            <person name="Lauterbach L."/>
            <person name="Steele A.D."/>
            <person name="Gui C."/>
            <person name="Meng S."/>
            <person name="Li G."/>
            <person name="Viehrig K."/>
            <person name="Ye F."/>
            <person name="Su P."/>
            <person name="Kiefer A.F."/>
            <person name="Nichols A."/>
            <person name="Cepeda A.J."/>
            <person name="Yan W."/>
            <person name="Fan B."/>
            <person name="Jiang Y."/>
            <person name="Adhikari A."/>
            <person name="Zheng C.-J."/>
            <person name="Schuster L."/>
            <person name="Cowan T.M."/>
            <person name="Smanski M.J."/>
            <person name="Chevrette M.G."/>
            <person name="De Carvalho L.P.S."/>
            <person name="Shen B."/>
        </authorList>
    </citation>
    <scope>NUCLEOTIDE SEQUENCE [LARGE SCALE GENOMIC DNA]</scope>
    <source>
        <strain evidence="2 3">NPDC000087</strain>
    </source>
</reference>
<dbReference type="SUPFAM" id="SSF109854">
    <property type="entry name" value="DinB/YfiT-like putative metalloenzymes"/>
    <property type="match status" value="1"/>
</dbReference>
<organism evidence="2 3">
    <name type="scientific">Paractinoplanes globisporus</name>
    <dbReference type="NCBI Taxonomy" id="113565"/>
    <lineage>
        <taxon>Bacteria</taxon>
        <taxon>Bacillati</taxon>
        <taxon>Actinomycetota</taxon>
        <taxon>Actinomycetes</taxon>
        <taxon>Micromonosporales</taxon>
        <taxon>Micromonosporaceae</taxon>
        <taxon>Paractinoplanes</taxon>
    </lineage>
</organism>
<dbReference type="EMBL" id="JBIAZU010000002">
    <property type="protein sequence ID" value="MFF5290546.1"/>
    <property type="molecule type" value="Genomic_DNA"/>
</dbReference>
<dbReference type="Gene3D" id="1.20.120.450">
    <property type="entry name" value="dinb family like domain"/>
    <property type="match status" value="1"/>
</dbReference>
<evidence type="ECO:0000259" key="1">
    <source>
        <dbReference type="Pfam" id="PF11716"/>
    </source>
</evidence>
<dbReference type="GO" id="GO:0016853">
    <property type="term" value="F:isomerase activity"/>
    <property type="evidence" value="ECO:0007669"/>
    <property type="project" value="UniProtKB-KW"/>
</dbReference>
<dbReference type="InterPro" id="IPR017517">
    <property type="entry name" value="Maleyloyr_isom"/>
</dbReference>
<name>A0ABW6WB65_9ACTN</name>
<dbReference type="RefSeq" id="WP_157295511.1">
    <property type="nucleotide sequence ID" value="NZ_JBIAZU010000002.1"/>
</dbReference>
<evidence type="ECO:0000313" key="3">
    <source>
        <dbReference type="Proteomes" id="UP001602245"/>
    </source>
</evidence>
<feature type="domain" description="Mycothiol-dependent maleylpyruvate isomerase metal-binding" evidence="1">
    <location>
        <begin position="31"/>
        <end position="159"/>
    </location>
</feature>